<name>A0AAZ1Y010_OREAU</name>
<dbReference type="AlphaFoldDB" id="A0AAZ1Y010"/>
<reference evidence="5" key="1">
    <citation type="submission" date="2020-03" db="EMBL/GenBank/DDBJ databases">
        <title>Evolution of repeat sequences and sex chromosomes of tilapia species revealed by chromosome-level genomes.</title>
        <authorList>
            <person name="Xu L."/>
            <person name="Tao W."/>
            <person name="Wang D."/>
            <person name="Zhou Q."/>
        </authorList>
    </citation>
    <scope>NUCLEOTIDE SEQUENCE [LARGE SCALE GENOMIC DNA]</scope>
    <source>
        <strain evidence="5">Israel</strain>
    </source>
</reference>
<feature type="domain" description="ATPase AAA-type core" evidence="3">
    <location>
        <begin position="65"/>
        <end position="165"/>
    </location>
</feature>
<dbReference type="PRINTS" id="PR00300">
    <property type="entry name" value="CLPPROTEASEA"/>
</dbReference>
<dbReference type="InterPro" id="IPR003959">
    <property type="entry name" value="ATPase_AAA_core"/>
</dbReference>
<evidence type="ECO:0000256" key="1">
    <source>
        <dbReference type="ARBA" id="ARBA00022741"/>
    </source>
</evidence>
<dbReference type="GO" id="GO:0005524">
    <property type="term" value="F:ATP binding"/>
    <property type="evidence" value="ECO:0007669"/>
    <property type="project" value="UniProtKB-KW"/>
</dbReference>
<accession>A0AAZ1Y010</accession>
<evidence type="ECO:0000313" key="5">
    <source>
        <dbReference type="Proteomes" id="UP000472276"/>
    </source>
</evidence>
<dbReference type="GO" id="GO:0005739">
    <property type="term" value="C:mitochondrion"/>
    <property type="evidence" value="ECO:0007669"/>
    <property type="project" value="TreeGrafter"/>
</dbReference>
<evidence type="ECO:0000256" key="2">
    <source>
        <dbReference type="ARBA" id="ARBA00022840"/>
    </source>
</evidence>
<evidence type="ECO:0000259" key="3">
    <source>
        <dbReference type="Pfam" id="PF07724"/>
    </source>
</evidence>
<dbReference type="Ensembl" id="ENSOABT00000072903.1">
    <property type="protein sequence ID" value="ENSOABP00000073118.1"/>
    <property type="gene ID" value="ENSOABG00000035806.1"/>
</dbReference>
<evidence type="ECO:0000313" key="4">
    <source>
        <dbReference type="Ensembl" id="ENSOABP00000073118.1"/>
    </source>
</evidence>
<dbReference type="InterPro" id="IPR050130">
    <property type="entry name" value="ClpA_ClpB"/>
</dbReference>
<proteinExistence type="predicted"/>
<dbReference type="InterPro" id="IPR027417">
    <property type="entry name" value="P-loop_NTPase"/>
</dbReference>
<sequence>MPKLFWKPSGFTWVPQLLLEEDQTEVLGLGQTGALGGVGAAHANKDRVGAVYRGPAGDNSSSINITKTELAKQVAHYMHKDIKKVFICMDMIEFQENTGGKFIGSPPGYVGHKEGGSADQLLTACPNGVVLFDEVDKALPDVLTIILQLFDEGRFTYSKGKNRIDDIAQHTLQLCQEAKQVNCSKLADNLEDIQKTLWLTFKETVIQPVLNEIAYFLPFCHSELLQLVSKELNFWAKKVKERHDITLQWDRSVLDLLTGGYNMHYGTCFIKHEVERRAVS</sequence>
<protein>
    <recommendedName>
        <fullName evidence="3">ATPase AAA-type core domain-containing protein</fullName>
    </recommendedName>
</protein>
<keyword evidence="2" id="KW-0067">ATP-binding</keyword>
<dbReference type="GO" id="GO:0016887">
    <property type="term" value="F:ATP hydrolysis activity"/>
    <property type="evidence" value="ECO:0007669"/>
    <property type="project" value="InterPro"/>
</dbReference>
<dbReference type="Proteomes" id="UP000472276">
    <property type="component" value="Unassembled WGS sequence"/>
</dbReference>
<dbReference type="PANTHER" id="PTHR11638">
    <property type="entry name" value="ATP-DEPENDENT CLP PROTEASE"/>
    <property type="match status" value="1"/>
</dbReference>
<keyword evidence="5" id="KW-1185">Reference proteome</keyword>
<reference evidence="4" key="3">
    <citation type="submission" date="2025-09" db="UniProtKB">
        <authorList>
            <consortium name="Ensembl"/>
        </authorList>
    </citation>
    <scope>IDENTIFICATION</scope>
</reference>
<reference evidence="4" key="2">
    <citation type="submission" date="2025-08" db="UniProtKB">
        <authorList>
            <consortium name="Ensembl"/>
        </authorList>
    </citation>
    <scope>IDENTIFICATION</scope>
</reference>
<keyword evidence="1" id="KW-0547">Nucleotide-binding</keyword>
<dbReference type="InterPro" id="IPR001270">
    <property type="entry name" value="ClpA/B"/>
</dbReference>
<dbReference type="PANTHER" id="PTHR11638:SF93">
    <property type="entry name" value="MITOCHONDRIAL DISAGGREGASE"/>
    <property type="match status" value="1"/>
</dbReference>
<dbReference type="Pfam" id="PF07724">
    <property type="entry name" value="AAA_2"/>
    <property type="match status" value="1"/>
</dbReference>
<dbReference type="SUPFAM" id="SSF52540">
    <property type="entry name" value="P-loop containing nucleoside triphosphate hydrolases"/>
    <property type="match status" value="1"/>
</dbReference>
<dbReference type="GO" id="GO:0034605">
    <property type="term" value="P:cellular response to heat"/>
    <property type="evidence" value="ECO:0007669"/>
    <property type="project" value="TreeGrafter"/>
</dbReference>
<organism evidence="4 5">
    <name type="scientific">Oreochromis aureus</name>
    <name type="common">Israeli tilapia</name>
    <name type="synonym">Chromis aureus</name>
    <dbReference type="NCBI Taxonomy" id="47969"/>
    <lineage>
        <taxon>Eukaryota</taxon>
        <taxon>Metazoa</taxon>
        <taxon>Chordata</taxon>
        <taxon>Craniata</taxon>
        <taxon>Vertebrata</taxon>
        <taxon>Euteleostomi</taxon>
        <taxon>Actinopterygii</taxon>
        <taxon>Neopterygii</taxon>
        <taxon>Teleostei</taxon>
        <taxon>Neoteleostei</taxon>
        <taxon>Acanthomorphata</taxon>
        <taxon>Ovalentaria</taxon>
        <taxon>Cichlomorphae</taxon>
        <taxon>Cichliformes</taxon>
        <taxon>Cichlidae</taxon>
        <taxon>African cichlids</taxon>
        <taxon>Pseudocrenilabrinae</taxon>
        <taxon>Oreochromini</taxon>
        <taxon>Oreochromis</taxon>
    </lineage>
</organism>
<dbReference type="Gene3D" id="3.40.50.300">
    <property type="entry name" value="P-loop containing nucleotide triphosphate hydrolases"/>
    <property type="match status" value="1"/>
</dbReference>